<proteinExistence type="predicted"/>
<accession>A0ABV4F7L0</accession>
<dbReference type="EMBL" id="JBGBZA010000002">
    <property type="protein sequence ID" value="MEY9319462.1"/>
    <property type="molecule type" value="Genomic_DNA"/>
</dbReference>
<evidence type="ECO:0000313" key="1">
    <source>
        <dbReference type="EMBL" id="MEY9319462.1"/>
    </source>
</evidence>
<reference evidence="1 2" key="1">
    <citation type="submission" date="2024-07" db="EMBL/GenBank/DDBJ databases">
        <title>Genomic Encyclopedia of Type Strains, Phase V (KMG-V): Genome sequencing to study the core and pangenomes of soil and plant-associated prokaryotes.</title>
        <authorList>
            <person name="Whitman W."/>
        </authorList>
    </citation>
    <scope>NUCLEOTIDE SEQUENCE [LARGE SCALE GENOMIC DNA]</scope>
    <source>
        <strain evidence="1 2">USDA 415</strain>
    </source>
</reference>
<protein>
    <submittedName>
        <fullName evidence="1">Uncharacterized protein</fullName>
    </submittedName>
</protein>
<keyword evidence="2" id="KW-1185">Reference proteome</keyword>
<dbReference type="Proteomes" id="UP001565471">
    <property type="component" value="Unassembled WGS sequence"/>
</dbReference>
<gene>
    <name evidence="1" type="ORF">ABIF29_006261</name>
</gene>
<dbReference type="RefSeq" id="WP_125459174.1">
    <property type="nucleotide sequence ID" value="NZ_CP126029.1"/>
</dbReference>
<evidence type="ECO:0000313" key="2">
    <source>
        <dbReference type="Proteomes" id="UP001565471"/>
    </source>
</evidence>
<name>A0ABV4F7L0_BRAEL</name>
<organism evidence="1 2">
    <name type="scientific">Bradyrhizobium elkanii</name>
    <dbReference type="NCBI Taxonomy" id="29448"/>
    <lineage>
        <taxon>Bacteria</taxon>
        <taxon>Pseudomonadati</taxon>
        <taxon>Pseudomonadota</taxon>
        <taxon>Alphaproteobacteria</taxon>
        <taxon>Hyphomicrobiales</taxon>
        <taxon>Nitrobacteraceae</taxon>
        <taxon>Bradyrhizobium</taxon>
    </lineage>
</organism>
<sequence>MTSQKLRRVFEALRCGLAKQLEALQRNLAQYPPIDHPMDVSEYEILSSVWAAHTGQLRSRPRGGELEH</sequence>
<comment type="caution">
    <text evidence="1">The sequence shown here is derived from an EMBL/GenBank/DDBJ whole genome shotgun (WGS) entry which is preliminary data.</text>
</comment>